<feature type="transmembrane region" description="Helical" evidence="2">
    <location>
        <begin position="365"/>
        <end position="391"/>
    </location>
</feature>
<feature type="transmembrane region" description="Helical" evidence="2">
    <location>
        <begin position="188"/>
        <end position="208"/>
    </location>
</feature>
<comment type="similarity">
    <text evidence="1">Belongs to the sodium:galactoside symporter (TC 2.A.2) family.</text>
</comment>
<evidence type="ECO:0000313" key="4">
    <source>
        <dbReference type="Proteomes" id="UP000294980"/>
    </source>
</evidence>
<keyword evidence="2" id="KW-0812">Transmembrane</keyword>
<feature type="transmembrane region" description="Helical" evidence="2">
    <location>
        <begin position="411"/>
        <end position="432"/>
    </location>
</feature>
<reference evidence="3 4" key="1">
    <citation type="submission" date="2019-03" db="EMBL/GenBank/DDBJ databases">
        <title>Genomic Encyclopedia of Type Strains, Phase IV (KMG-IV): sequencing the most valuable type-strain genomes for metagenomic binning, comparative biology and taxonomic classification.</title>
        <authorList>
            <person name="Goeker M."/>
        </authorList>
    </citation>
    <scope>NUCLEOTIDE SEQUENCE [LARGE SCALE GENOMIC DNA]</scope>
    <source>
        <strain evidence="3 4">DSM 23344</strain>
    </source>
</reference>
<dbReference type="EMBL" id="SLWX01000004">
    <property type="protein sequence ID" value="TCO76689.1"/>
    <property type="molecule type" value="Genomic_DNA"/>
</dbReference>
<dbReference type="InterPro" id="IPR036259">
    <property type="entry name" value="MFS_trans_sf"/>
</dbReference>
<feature type="transmembrane region" description="Helical" evidence="2">
    <location>
        <begin position="239"/>
        <end position="264"/>
    </location>
</feature>
<evidence type="ECO:0000256" key="1">
    <source>
        <dbReference type="ARBA" id="ARBA00009617"/>
    </source>
</evidence>
<gene>
    <name evidence="3" type="ORF">EV688_104143</name>
</gene>
<feature type="transmembrane region" description="Helical" evidence="2">
    <location>
        <begin position="325"/>
        <end position="344"/>
    </location>
</feature>
<proteinExistence type="inferred from homology"/>
<dbReference type="RefSeq" id="WP_117314975.1">
    <property type="nucleotide sequence ID" value="NZ_QQSW01000002.1"/>
</dbReference>
<dbReference type="OrthoDB" id="181905at2"/>
<dbReference type="Pfam" id="PF13347">
    <property type="entry name" value="MFS_2"/>
    <property type="match status" value="1"/>
</dbReference>
<feature type="transmembrane region" description="Helical" evidence="2">
    <location>
        <begin position="270"/>
        <end position="290"/>
    </location>
</feature>
<dbReference type="Gene3D" id="1.20.1250.20">
    <property type="entry name" value="MFS general substrate transporter like domains"/>
    <property type="match status" value="2"/>
</dbReference>
<name>A0A4R2KZ23_9GAMM</name>
<accession>A0A4R2KZ23</accession>
<dbReference type="AlphaFoldDB" id="A0A4R2KZ23"/>
<comment type="caution">
    <text evidence="3">The sequence shown here is derived from an EMBL/GenBank/DDBJ whole genome shotgun (WGS) entry which is preliminary data.</text>
</comment>
<keyword evidence="2" id="KW-1133">Transmembrane helix</keyword>
<dbReference type="GO" id="GO:0015293">
    <property type="term" value="F:symporter activity"/>
    <property type="evidence" value="ECO:0007669"/>
    <property type="project" value="InterPro"/>
</dbReference>
<evidence type="ECO:0000256" key="2">
    <source>
        <dbReference type="SAM" id="Phobius"/>
    </source>
</evidence>
<dbReference type="InterPro" id="IPR039672">
    <property type="entry name" value="MFS_2"/>
</dbReference>
<dbReference type="Proteomes" id="UP000294980">
    <property type="component" value="Unassembled WGS sequence"/>
</dbReference>
<evidence type="ECO:0000313" key="3">
    <source>
        <dbReference type="EMBL" id="TCO76689.1"/>
    </source>
</evidence>
<dbReference type="PANTHER" id="PTHR11328:SF24">
    <property type="entry name" value="MAJOR FACILITATOR SUPERFAMILY (MFS) PROFILE DOMAIN-CONTAINING PROTEIN"/>
    <property type="match status" value="1"/>
</dbReference>
<protein>
    <submittedName>
        <fullName evidence="3">Na+/melibiose symporter-like transporter</fullName>
    </submittedName>
</protein>
<keyword evidence="4" id="KW-1185">Reference proteome</keyword>
<feature type="transmembrane region" description="Helical" evidence="2">
    <location>
        <begin position="94"/>
        <end position="111"/>
    </location>
</feature>
<dbReference type="GO" id="GO:0005886">
    <property type="term" value="C:plasma membrane"/>
    <property type="evidence" value="ECO:0007669"/>
    <property type="project" value="TreeGrafter"/>
</dbReference>
<dbReference type="GO" id="GO:0008643">
    <property type="term" value="P:carbohydrate transport"/>
    <property type="evidence" value="ECO:0007669"/>
    <property type="project" value="InterPro"/>
</dbReference>
<dbReference type="SUPFAM" id="SSF103473">
    <property type="entry name" value="MFS general substrate transporter"/>
    <property type="match status" value="1"/>
</dbReference>
<organism evidence="3 4">
    <name type="scientific">Chromatocurvus halotolerans</name>
    <dbReference type="NCBI Taxonomy" id="1132028"/>
    <lineage>
        <taxon>Bacteria</taxon>
        <taxon>Pseudomonadati</taxon>
        <taxon>Pseudomonadota</taxon>
        <taxon>Gammaproteobacteria</taxon>
        <taxon>Cellvibrionales</taxon>
        <taxon>Halieaceae</taxon>
        <taxon>Chromatocurvus</taxon>
    </lineage>
</organism>
<feature type="transmembrane region" description="Helical" evidence="2">
    <location>
        <begin position="302"/>
        <end position="319"/>
    </location>
</feature>
<keyword evidence="2" id="KW-0472">Membrane</keyword>
<feature type="transmembrane region" description="Helical" evidence="2">
    <location>
        <begin position="159"/>
        <end position="176"/>
    </location>
</feature>
<sequence length="453" mass="48318">MTSHIRTPAGSNSAAGQVPDPITLAAFGSLAFPLAAGFIALQVVVPTFYAQALGMSLTAVGAILLIARLWDLVTDPLVGYLSDYTPAHWGRRKSWIVASAPLIAGSVWLLFNPPASVSNSYLVLTAMAVYIAGTMNVVPMNAWGAELSASYHQRSRISGARVIFGLSGTLAALLLIDNSNNDTLRDSLAAITWLVIAGLAVSVPLAALRVPDAGTAANRGNSMRGAWDLMRTPSPFRRLLLAFLVNGVANAIPATLFLLYVTHVLEEPGIAGPILFLYFLCSAISIPVWVRVARRLGKHRTWCLAVLGSCVFFAGAPFLGSGDTLYYVLIVAGTGLMIGADLALPNAINGDLIEWDDWHNNKRRPGLFFALWGTASKLAFALAVGFIFPLLDLVGFDASGDNSDGIVRTLAILYAAPSIVLKLFAAAMMRNFPIDEAEHRRLREALAERDGSG</sequence>
<dbReference type="PANTHER" id="PTHR11328">
    <property type="entry name" value="MAJOR FACILITATOR SUPERFAMILY DOMAIN-CONTAINING PROTEIN"/>
    <property type="match status" value="1"/>
</dbReference>
<feature type="transmembrane region" description="Helical" evidence="2">
    <location>
        <begin position="117"/>
        <end position="138"/>
    </location>
</feature>
<feature type="transmembrane region" description="Helical" evidence="2">
    <location>
        <begin position="21"/>
        <end position="42"/>
    </location>
</feature>
<feature type="transmembrane region" description="Helical" evidence="2">
    <location>
        <begin position="48"/>
        <end position="73"/>
    </location>
</feature>